<dbReference type="InterPro" id="IPR010023">
    <property type="entry name" value="KdsC_fam"/>
</dbReference>
<evidence type="ECO:0000256" key="2">
    <source>
        <dbReference type="ARBA" id="ARBA00001946"/>
    </source>
</evidence>
<dbReference type="EC" id="3.1.3.45" evidence="5 11"/>
<dbReference type="Pfam" id="PF08282">
    <property type="entry name" value="Hydrolase_3"/>
    <property type="match status" value="1"/>
</dbReference>
<keyword evidence="8 11" id="KW-0378">Hydrolase</keyword>
<evidence type="ECO:0000256" key="12">
    <source>
        <dbReference type="PIRSR" id="PIRSR006118-2"/>
    </source>
</evidence>
<feature type="binding site" evidence="12">
    <location>
        <position position="20"/>
    </location>
    <ligand>
        <name>substrate</name>
    </ligand>
</feature>
<evidence type="ECO:0000256" key="5">
    <source>
        <dbReference type="ARBA" id="ARBA00013066"/>
    </source>
</evidence>
<organism evidence="13 14">
    <name type="scientific">Halospina denitrificans</name>
    <dbReference type="NCBI Taxonomy" id="332522"/>
    <lineage>
        <taxon>Bacteria</taxon>
        <taxon>Pseudomonadati</taxon>
        <taxon>Pseudomonadota</taxon>
        <taxon>Gammaproteobacteria</taxon>
        <taxon>Halospina</taxon>
    </lineage>
</organism>
<comment type="cofactor">
    <cofactor evidence="2 11 12">
        <name>Mg(2+)</name>
        <dbReference type="ChEBI" id="CHEBI:18420"/>
    </cofactor>
</comment>
<keyword evidence="9 11" id="KW-0460">Magnesium</keyword>
<dbReference type="GO" id="GO:0008781">
    <property type="term" value="F:N-acylneuraminate cytidylyltransferase activity"/>
    <property type="evidence" value="ECO:0007669"/>
    <property type="project" value="TreeGrafter"/>
</dbReference>
<dbReference type="InterPro" id="IPR036412">
    <property type="entry name" value="HAD-like_sf"/>
</dbReference>
<dbReference type="RefSeq" id="WP_133735322.1">
    <property type="nucleotide sequence ID" value="NZ_SOAX01000002.1"/>
</dbReference>
<evidence type="ECO:0000256" key="7">
    <source>
        <dbReference type="ARBA" id="ARBA00022723"/>
    </source>
</evidence>
<dbReference type="SUPFAM" id="SSF56784">
    <property type="entry name" value="HAD-like"/>
    <property type="match status" value="1"/>
</dbReference>
<dbReference type="InterPro" id="IPR023214">
    <property type="entry name" value="HAD_sf"/>
</dbReference>
<reference evidence="13 14" key="1">
    <citation type="submission" date="2019-03" db="EMBL/GenBank/DDBJ databases">
        <title>Genomic Encyclopedia of Type Strains, Phase IV (KMG-IV): sequencing the most valuable type-strain genomes for metagenomic binning, comparative biology and taxonomic classification.</title>
        <authorList>
            <person name="Goeker M."/>
        </authorList>
    </citation>
    <scope>NUCLEOTIDE SEQUENCE [LARGE SCALE GENOMIC DNA]</scope>
    <source>
        <strain evidence="13 14">DSM 15505</strain>
    </source>
</reference>
<dbReference type="PIRSF" id="PIRSF006118">
    <property type="entry name" value="KDO8-P_Ptase"/>
    <property type="match status" value="1"/>
</dbReference>
<evidence type="ECO:0000256" key="8">
    <source>
        <dbReference type="ARBA" id="ARBA00022801"/>
    </source>
</evidence>
<comment type="catalytic activity">
    <reaction evidence="1 11">
        <text>3-deoxy-alpha-D-manno-2-octulosonate-8-phosphate + H2O = 3-deoxy-alpha-D-manno-oct-2-ulosonate + phosphate</text>
        <dbReference type="Rhea" id="RHEA:11500"/>
        <dbReference type="ChEBI" id="CHEBI:15377"/>
        <dbReference type="ChEBI" id="CHEBI:43474"/>
        <dbReference type="ChEBI" id="CHEBI:85985"/>
        <dbReference type="ChEBI" id="CHEBI:85986"/>
        <dbReference type="EC" id="3.1.3.45"/>
    </reaction>
</comment>
<evidence type="ECO:0000256" key="9">
    <source>
        <dbReference type="ARBA" id="ARBA00022842"/>
    </source>
</evidence>
<comment type="similarity">
    <text evidence="3 11">Belongs to the KdsC family.</text>
</comment>
<dbReference type="EMBL" id="SOAX01000002">
    <property type="protein sequence ID" value="TDT43240.1"/>
    <property type="molecule type" value="Genomic_DNA"/>
</dbReference>
<evidence type="ECO:0000256" key="11">
    <source>
        <dbReference type="PIRNR" id="PIRNR006118"/>
    </source>
</evidence>
<dbReference type="OrthoDB" id="9805604at2"/>
<dbReference type="Proteomes" id="UP000295830">
    <property type="component" value="Unassembled WGS sequence"/>
</dbReference>
<evidence type="ECO:0000313" key="13">
    <source>
        <dbReference type="EMBL" id="TDT43240.1"/>
    </source>
</evidence>
<dbReference type="FunFam" id="3.40.50.1000:FF:000029">
    <property type="entry name" value="3-deoxy-D-manno-octulosonate 8-phosphate phosphatase KdsC"/>
    <property type="match status" value="1"/>
</dbReference>
<protein>
    <recommendedName>
        <fullName evidence="6 11">3-deoxy-D-manno-octulosonate 8-phosphate phosphatase KdsC</fullName>
        <ecNumber evidence="5 11">3.1.3.45</ecNumber>
    </recommendedName>
    <alternativeName>
        <fullName evidence="10 11">KDO 8-P phosphatase</fullName>
    </alternativeName>
</protein>
<keyword evidence="7 11" id="KW-0479">Metal-binding</keyword>
<evidence type="ECO:0000256" key="4">
    <source>
        <dbReference type="ARBA" id="ARBA00011881"/>
    </source>
</evidence>
<dbReference type="NCBIfam" id="TIGR01670">
    <property type="entry name" value="KdsC-phosphatas"/>
    <property type="match status" value="1"/>
</dbReference>
<dbReference type="GO" id="GO:0009103">
    <property type="term" value="P:lipopolysaccharide biosynthetic process"/>
    <property type="evidence" value="ECO:0007669"/>
    <property type="project" value="UniProtKB-UniRule"/>
</dbReference>
<gene>
    <name evidence="13" type="ORF">DES49_1054</name>
</gene>
<dbReference type="GO" id="GO:0046872">
    <property type="term" value="F:metal ion binding"/>
    <property type="evidence" value="ECO:0007669"/>
    <property type="project" value="UniProtKB-UniRule"/>
</dbReference>
<feature type="binding site" evidence="12">
    <location>
        <position position="111"/>
    </location>
    <ligand>
        <name>Mg(2+)</name>
        <dbReference type="ChEBI" id="CHEBI:18420"/>
    </ligand>
</feature>
<dbReference type="SFLD" id="SFLDS00003">
    <property type="entry name" value="Haloacid_Dehalogenase"/>
    <property type="match status" value="1"/>
</dbReference>
<name>A0A4R7JXM8_9GAMM</name>
<evidence type="ECO:0000256" key="10">
    <source>
        <dbReference type="ARBA" id="ARBA00031051"/>
    </source>
</evidence>
<dbReference type="AlphaFoldDB" id="A0A4R7JXM8"/>
<evidence type="ECO:0000256" key="6">
    <source>
        <dbReference type="ARBA" id="ARBA00020092"/>
    </source>
</evidence>
<accession>A0A4R7JXM8</accession>
<feature type="binding site" evidence="12">
    <location>
        <position position="18"/>
    </location>
    <ligand>
        <name>Mg(2+)</name>
        <dbReference type="ChEBI" id="CHEBI:18420"/>
    </ligand>
</feature>
<evidence type="ECO:0000256" key="1">
    <source>
        <dbReference type="ARBA" id="ARBA00000898"/>
    </source>
</evidence>
<comment type="caution">
    <text evidence="13">The sequence shown here is derived from an EMBL/GenBank/DDBJ whole genome shotgun (WGS) entry which is preliminary data.</text>
</comment>
<comment type="subunit">
    <text evidence="4 11">Homotetramer.</text>
</comment>
<dbReference type="GO" id="GO:0019143">
    <property type="term" value="F:3-deoxy-manno-octulosonate-8-phosphatase activity"/>
    <property type="evidence" value="ECO:0007669"/>
    <property type="project" value="UniProtKB-UniRule"/>
</dbReference>
<dbReference type="PANTHER" id="PTHR21485">
    <property type="entry name" value="HAD SUPERFAMILY MEMBERS CMAS AND KDSC"/>
    <property type="match status" value="1"/>
</dbReference>
<keyword evidence="11" id="KW-0448">Lipopolysaccharide biosynthesis</keyword>
<dbReference type="Gene3D" id="3.40.50.1000">
    <property type="entry name" value="HAD superfamily/HAD-like"/>
    <property type="match status" value="1"/>
</dbReference>
<dbReference type="CDD" id="cd01630">
    <property type="entry name" value="HAD_KDO-like"/>
    <property type="match status" value="1"/>
</dbReference>
<keyword evidence="14" id="KW-1185">Reference proteome</keyword>
<evidence type="ECO:0000256" key="3">
    <source>
        <dbReference type="ARBA" id="ARBA00005893"/>
    </source>
</evidence>
<comment type="function">
    <text evidence="11">Catalyzes the hydrolysis of 3-deoxy-D-manno-octulosonate 8-phosphate (KDO 8-P) to 3-deoxy-D-manno-octulosonate (KDO) and inorganic phosphate.</text>
</comment>
<proteinExistence type="inferred from homology"/>
<dbReference type="SFLD" id="SFLDG01136">
    <property type="entry name" value="C1.6:_Phosphoserine_Phosphatas"/>
    <property type="match status" value="1"/>
</dbReference>
<sequence length="176" mass="18419">MDTEFHQLASGIRLLAMDVDGVLTDGAIYLAASGDELKAFNILDGQGLKLLRSEGIQTAFITGRVSPLTETRATNLGIDHLYQGREDKAAALLELSDKTGIGVSEMAYVGDDLPDLAAIELAGLGISVPNGCATVREAADWCTTIAGGSGAVREICERLLQAKGLLQGAIDGYRAP</sequence>
<dbReference type="InterPro" id="IPR050793">
    <property type="entry name" value="CMP-NeuNAc_synthase"/>
</dbReference>
<dbReference type="SFLD" id="SFLDG01138">
    <property type="entry name" value="C1.6.2:_Deoxy-d-mannose-octulo"/>
    <property type="match status" value="1"/>
</dbReference>
<evidence type="ECO:0000313" key="14">
    <source>
        <dbReference type="Proteomes" id="UP000295830"/>
    </source>
</evidence>
<dbReference type="PANTHER" id="PTHR21485:SF3">
    <property type="entry name" value="N-ACYLNEURAMINATE CYTIDYLYLTRANSFERASE"/>
    <property type="match status" value="1"/>
</dbReference>